<reference evidence="2" key="3">
    <citation type="journal article" date="2009" name="PLoS ONE">
        <title>Symbiotic virus at the evolutionary intersection of three types of large DNA viruses; iridoviruses, ascoviruses, and ichnoviruses.</title>
        <authorList>
            <person name="Bigot Y."/>
            <person name="Renault S."/>
            <person name="Nicolas J."/>
            <person name="Moundras C."/>
            <person name="Demattei M.V."/>
            <person name="Samain S."/>
            <person name="Bideshi D.K."/>
            <person name="Federici B.A."/>
        </authorList>
    </citation>
    <scope>NUCLEOTIDE SEQUENCE</scope>
</reference>
<keyword evidence="3" id="KW-1185">Reference proteome</keyword>
<dbReference type="Proteomes" id="UP000008030">
    <property type="component" value="Segment"/>
</dbReference>
<organism evidence="1">
    <name type="scientific">Spodoptera frugiperda ascovirus 1a</name>
    <name type="common">SfAV-1a</name>
    <dbReference type="NCBI Taxonomy" id="113370"/>
    <lineage>
        <taxon>Viruses</taxon>
        <taxon>Varidnaviria</taxon>
        <taxon>Bamfordvirae</taxon>
        <taxon>Nucleocytoviricota</taxon>
        <taxon>Megaviricetes</taxon>
        <taxon>Pimascovirales</taxon>
        <taxon>Pimascovirales incertae sedis</taxon>
        <taxon>Ascoviridae</taxon>
        <taxon>Ascovirus</taxon>
        <taxon>Ascovirus sfav1a</taxon>
    </lineage>
</organism>
<reference evidence="1" key="1">
    <citation type="journal article" date="2003" name="J. Gen. Virol.">
        <title>Evidence for the evolution of ascoviruses from iridoviruses.</title>
        <authorList>
            <person name="Stasiak K."/>
            <person name="Renault S."/>
            <person name="Demattei M.V."/>
            <person name="Bigot Y."/>
            <person name="Federici B.A."/>
        </authorList>
    </citation>
    <scope>NUCLEOTIDE SEQUENCE</scope>
    <source>
        <strain evidence="1">a</strain>
    </source>
</reference>
<dbReference type="KEGG" id="vg:4306156"/>
<evidence type="ECO:0000313" key="2">
    <source>
        <dbReference type="EMBL" id="CAL44635.1"/>
    </source>
</evidence>
<accession>Q0E566</accession>
<sequence>MGTSLSTAVSKATQDTVQKIRNDNVNVDKATISSYIGNYIRSNDGTVTVGDISNVIHTKTSFASQLSNAVSDDMQAKTALSIMQNLMTQIKDINLLQTGMSVADTACISNVTLLAFTSTTNKCLTSVISNVKNEVVAKGSVNVRDISNTVDGDVFVQCTSSAAIKEAVSSSSHGRHQTGREYDTVGCECVVGRVGYSRCGGDHYRARGGVDSARCTEIPASFGVLRCRIRPHHIPLHGPPG</sequence>
<proteinExistence type="predicted"/>
<evidence type="ECO:0000313" key="1">
    <source>
        <dbReference type="EMBL" id="CAC84467.1"/>
    </source>
</evidence>
<protein>
    <submittedName>
        <fullName evidence="2">25.6 kDa</fullName>
    </submittedName>
    <submittedName>
        <fullName evidence="1">O48L homologue</fullName>
    </submittedName>
</protein>
<name>Q8JJY1_SFAVA</name>
<evidence type="ECO:0000313" key="3">
    <source>
        <dbReference type="Proteomes" id="UP000008030"/>
    </source>
</evidence>
<dbReference type="GeneID" id="4306156"/>
<accession>Q8JJY1</accession>
<dbReference type="EMBL" id="AM398843">
    <property type="protein sequence ID" value="CAL44635.1"/>
    <property type="molecule type" value="Genomic_DNA"/>
</dbReference>
<gene>
    <name evidence="2" type="primary">ORF035</name>
</gene>
<organismHost>
    <name type="scientific">Spodoptera frugiperda</name>
    <name type="common">Fall armyworm</name>
    <dbReference type="NCBI Taxonomy" id="7108"/>
</organismHost>
<dbReference type="RefSeq" id="YP_762390.1">
    <property type="nucleotide sequence ID" value="NC_008361.1"/>
</dbReference>
<reference evidence="2 3" key="2">
    <citation type="journal article" date="2006" name="J. Virol.">
        <title>Genomic sequence of Spodoptera frugiperda Ascovirus 1a, an enveloped, double-stranded DNA insect virus that manipulates apoptosis for viral reproduction.</title>
        <authorList>
            <person name="Bideshi D.K."/>
            <person name="Demattei M.V."/>
            <person name="Rouleux-Bonnin F."/>
            <person name="Stasiak K."/>
            <person name="Tan Y."/>
            <person name="Bigot S."/>
            <person name="Bigot Y."/>
            <person name="Federici B.A."/>
        </authorList>
    </citation>
    <scope>NUCLEOTIDE SEQUENCE [LARGE SCALE GENOMIC DNA]</scope>
    <source>
        <strain evidence="3">SvAV-1a</strain>
    </source>
</reference>
<dbReference type="EMBL" id="AJ312693">
    <property type="protein sequence ID" value="CAC84467.1"/>
    <property type="molecule type" value="Genomic_DNA"/>
</dbReference>